<comment type="function">
    <text evidence="3">NAD-dependent lysine deacetylase and desuccinylase that specifically removes acetyl and succinyl groups on target proteins. Modulates the activities of several proteins which are inactive in their acylated form.</text>
</comment>
<evidence type="ECO:0000313" key="6">
    <source>
        <dbReference type="EMBL" id="RTR39482.1"/>
    </source>
</evidence>
<keyword evidence="3" id="KW-0862">Zinc</keyword>
<dbReference type="AlphaFoldDB" id="A0A3S0J7C2"/>
<keyword evidence="2 3" id="KW-0520">NAD</keyword>
<accession>A0A3S0J7C2</accession>
<dbReference type="GO" id="GO:0005737">
    <property type="term" value="C:cytoplasm"/>
    <property type="evidence" value="ECO:0007669"/>
    <property type="project" value="UniProtKB-SubCell"/>
</dbReference>
<feature type="active site" description="Proton acceptor" evidence="3">
    <location>
        <position position="109"/>
    </location>
</feature>
<feature type="binding site" evidence="3">
    <location>
        <begin position="91"/>
        <end position="94"/>
    </location>
    <ligand>
        <name>NAD(+)</name>
        <dbReference type="ChEBI" id="CHEBI:57540"/>
    </ligand>
</feature>
<evidence type="ECO:0000313" key="7">
    <source>
        <dbReference type="Proteomes" id="UP000267448"/>
    </source>
</evidence>
<evidence type="ECO:0000256" key="1">
    <source>
        <dbReference type="ARBA" id="ARBA00022679"/>
    </source>
</evidence>
<name>A0A3S0J7C2_9GAMM</name>
<comment type="catalytic activity">
    <reaction evidence="3">
        <text>N(6)-acetyl-L-lysyl-[protein] + NAD(+) + H2O = 2''-O-acetyl-ADP-D-ribose + nicotinamide + L-lysyl-[protein]</text>
        <dbReference type="Rhea" id="RHEA:43636"/>
        <dbReference type="Rhea" id="RHEA-COMP:9752"/>
        <dbReference type="Rhea" id="RHEA-COMP:10731"/>
        <dbReference type="ChEBI" id="CHEBI:15377"/>
        <dbReference type="ChEBI" id="CHEBI:17154"/>
        <dbReference type="ChEBI" id="CHEBI:29969"/>
        <dbReference type="ChEBI" id="CHEBI:57540"/>
        <dbReference type="ChEBI" id="CHEBI:61930"/>
        <dbReference type="ChEBI" id="CHEBI:83767"/>
        <dbReference type="EC" id="2.3.1.286"/>
    </reaction>
</comment>
<comment type="catalytic activity">
    <reaction evidence="3">
        <text>N(6)-succinyl-L-lysyl-[protein] + NAD(+) + H2O = 2''-O-succinyl-ADP-D-ribose + nicotinamide + L-lysyl-[protein]</text>
        <dbReference type="Rhea" id="RHEA:47668"/>
        <dbReference type="Rhea" id="RHEA-COMP:9752"/>
        <dbReference type="Rhea" id="RHEA-COMP:11877"/>
        <dbReference type="ChEBI" id="CHEBI:15377"/>
        <dbReference type="ChEBI" id="CHEBI:17154"/>
        <dbReference type="ChEBI" id="CHEBI:29969"/>
        <dbReference type="ChEBI" id="CHEBI:57540"/>
        <dbReference type="ChEBI" id="CHEBI:87830"/>
        <dbReference type="ChEBI" id="CHEBI:87832"/>
    </reaction>
</comment>
<comment type="cofactor">
    <cofactor evidence="3">
        <name>Zn(2+)</name>
        <dbReference type="ChEBI" id="CHEBI:29105"/>
    </cofactor>
    <text evidence="3">Binds 1 zinc ion per subunit.</text>
</comment>
<evidence type="ECO:0000256" key="4">
    <source>
        <dbReference type="PROSITE-ProRule" id="PRU00236"/>
    </source>
</evidence>
<feature type="binding site" evidence="3">
    <location>
        <begin position="10"/>
        <end position="29"/>
    </location>
    <ligand>
        <name>NAD(+)</name>
        <dbReference type="ChEBI" id="CHEBI:57540"/>
    </ligand>
</feature>
<keyword evidence="1" id="KW-0808">Transferase</keyword>
<gene>
    <name evidence="3" type="primary">cobB</name>
    <name evidence="6" type="ORF">EKG38_06650</name>
</gene>
<keyword evidence="7" id="KW-1185">Reference proteome</keyword>
<dbReference type="GO" id="GO:0008270">
    <property type="term" value="F:zinc ion binding"/>
    <property type="evidence" value="ECO:0007669"/>
    <property type="project" value="UniProtKB-UniRule"/>
</dbReference>
<evidence type="ECO:0000259" key="5">
    <source>
        <dbReference type="PROSITE" id="PS50305"/>
    </source>
</evidence>
<proteinExistence type="inferred from homology"/>
<dbReference type="NCBIfam" id="NF001755">
    <property type="entry name" value="PRK00481.1-5"/>
    <property type="match status" value="1"/>
</dbReference>
<dbReference type="PANTHER" id="PTHR11085:SF4">
    <property type="entry name" value="NAD-DEPENDENT PROTEIN DEACYLASE"/>
    <property type="match status" value="1"/>
</dbReference>
<feature type="binding site" evidence="3">
    <location>
        <position position="54"/>
    </location>
    <ligand>
        <name>substrate</name>
    </ligand>
</feature>
<dbReference type="HAMAP" id="MF_01121">
    <property type="entry name" value="Sirtuin_ClassIII"/>
    <property type="match status" value="1"/>
</dbReference>
<feature type="binding site" evidence="3">
    <location>
        <position position="57"/>
    </location>
    <ligand>
        <name>substrate</name>
    </ligand>
</feature>
<comment type="subcellular location">
    <subcellularLocation>
        <location evidence="3">Cytoplasm</location>
    </subcellularLocation>
</comment>
<dbReference type="InterPro" id="IPR050134">
    <property type="entry name" value="NAD-dep_sirtuin_deacylases"/>
</dbReference>
<dbReference type="InterPro" id="IPR003000">
    <property type="entry name" value="Sirtuin"/>
</dbReference>
<evidence type="ECO:0000256" key="2">
    <source>
        <dbReference type="ARBA" id="ARBA00023027"/>
    </source>
</evidence>
<dbReference type="InterPro" id="IPR029035">
    <property type="entry name" value="DHS-like_NAD/FAD-binding_dom"/>
</dbReference>
<dbReference type="Gene3D" id="3.30.1600.10">
    <property type="entry name" value="SIR2/SIRT2 'Small Domain"/>
    <property type="match status" value="1"/>
</dbReference>
<dbReference type="GO" id="GO:0036055">
    <property type="term" value="F:protein-succinyllysine desuccinylase activity"/>
    <property type="evidence" value="ECO:0007669"/>
    <property type="project" value="UniProtKB-UniRule"/>
</dbReference>
<dbReference type="PANTHER" id="PTHR11085">
    <property type="entry name" value="NAD-DEPENDENT PROTEIN DEACYLASE SIRTUIN-5, MITOCHONDRIAL-RELATED"/>
    <property type="match status" value="1"/>
</dbReference>
<keyword evidence="3" id="KW-0963">Cytoplasm</keyword>
<protein>
    <recommendedName>
        <fullName evidence="3">NAD-dependent protein deacylase</fullName>
        <ecNumber evidence="3">2.3.1.286</ecNumber>
    </recommendedName>
    <alternativeName>
        <fullName evidence="3">Regulatory protein SIR2 homolog</fullName>
    </alternativeName>
</protein>
<dbReference type="GO" id="GO:0036054">
    <property type="term" value="F:protein-malonyllysine demalonylase activity"/>
    <property type="evidence" value="ECO:0007669"/>
    <property type="project" value="InterPro"/>
</dbReference>
<sequence length="258" mass="28782">MYRQIVVLTGAGISAESGLRTFRDQDGLWEEHKIEDVATPEGYAADPELVEGFYNNRWKQLHGGDVEPNKAHTALARLEQEFDGDLLVVTQNIDDLHERAGSRRLLHMHGELSKGRCPRSRQTFLLRDPFGPEHTCTCCIPAQRLRPHVVWFGEMPIGLDRIQHALDTCDLFIAIGTSGSVYPAAGFVDTANHHGAQTVEVNLVEADRHSQFQYHLQGKASAILPELVEKILSGNIISNKEISNQEDKPTPAFLNNTN</sequence>
<feature type="binding site" evidence="3">
    <location>
        <begin position="176"/>
        <end position="178"/>
    </location>
    <ligand>
        <name>NAD(+)</name>
        <dbReference type="ChEBI" id="CHEBI:57540"/>
    </ligand>
</feature>
<dbReference type="CDD" id="cd01412">
    <property type="entry name" value="SIRT5_Af1_CobB"/>
    <property type="match status" value="1"/>
</dbReference>
<feature type="domain" description="Deacetylase sirtuin-type" evidence="5">
    <location>
        <begin position="1"/>
        <end position="234"/>
    </location>
</feature>
<evidence type="ECO:0000256" key="3">
    <source>
        <dbReference type="HAMAP-Rule" id="MF_01121"/>
    </source>
</evidence>
<dbReference type="EC" id="2.3.1.286" evidence="3"/>
<dbReference type="PROSITE" id="PS50305">
    <property type="entry name" value="SIRTUIN"/>
    <property type="match status" value="1"/>
</dbReference>
<dbReference type="InterPro" id="IPR026591">
    <property type="entry name" value="Sirtuin_cat_small_dom_sf"/>
</dbReference>
<feature type="binding site" evidence="3">
    <location>
        <position position="117"/>
    </location>
    <ligand>
        <name>Zn(2+)</name>
        <dbReference type="ChEBI" id="CHEBI:29105"/>
    </ligand>
</feature>
<dbReference type="EMBL" id="RXNU01000003">
    <property type="protein sequence ID" value="RTR39482.1"/>
    <property type="molecule type" value="Genomic_DNA"/>
</dbReference>
<feature type="binding site" evidence="3">
    <location>
        <position position="220"/>
    </location>
    <ligand>
        <name>NAD(+)</name>
        <dbReference type="ChEBI" id="CHEBI:57540"/>
    </ligand>
</feature>
<dbReference type="InterPro" id="IPR027546">
    <property type="entry name" value="Sirtuin_class_III"/>
</dbReference>
<keyword evidence="3" id="KW-0479">Metal-binding</keyword>
<dbReference type="RefSeq" id="WP_126519507.1">
    <property type="nucleotide sequence ID" value="NZ_RXNU01000003.1"/>
</dbReference>
<dbReference type="SUPFAM" id="SSF52467">
    <property type="entry name" value="DHS-like NAD/FAD-binding domain"/>
    <property type="match status" value="1"/>
</dbReference>
<dbReference type="Gene3D" id="3.40.50.1220">
    <property type="entry name" value="TPP-binding domain"/>
    <property type="match status" value="1"/>
</dbReference>
<dbReference type="GO" id="GO:0070403">
    <property type="term" value="F:NAD+ binding"/>
    <property type="evidence" value="ECO:0007669"/>
    <property type="project" value="UniProtKB-UniRule"/>
</dbReference>
<dbReference type="Pfam" id="PF02146">
    <property type="entry name" value="SIR2"/>
    <property type="match status" value="1"/>
</dbReference>
<dbReference type="InterPro" id="IPR026590">
    <property type="entry name" value="Ssirtuin_cat_dom"/>
</dbReference>
<comment type="similarity">
    <text evidence="3">Belongs to the sirtuin family. Class III subfamily.</text>
</comment>
<feature type="binding site" evidence="3">
    <location>
        <begin position="202"/>
        <end position="204"/>
    </location>
    <ligand>
        <name>NAD(+)</name>
        <dbReference type="ChEBI" id="CHEBI:57540"/>
    </ligand>
</feature>
<feature type="binding site" evidence="3">
    <location>
        <position position="136"/>
    </location>
    <ligand>
        <name>Zn(2+)</name>
        <dbReference type="ChEBI" id="CHEBI:29105"/>
    </ligand>
</feature>
<reference evidence="6 7" key="1">
    <citation type="submission" date="2018-12" db="EMBL/GenBank/DDBJ databases">
        <authorList>
            <person name="Yu L."/>
        </authorList>
    </citation>
    <scope>NUCLEOTIDE SEQUENCE [LARGE SCALE GENOMIC DNA]</scope>
    <source>
        <strain evidence="6 7">HAW-EB2</strain>
    </source>
</reference>
<comment type="caution">
    <text evidence="3 4">Lacks conserved residue(s) required for the propagation of feature annotation.</text>
</comment>
<dbReference type="Proteomes" id="UP000267448">
    <property type="component" value="Unassembled WGS sequence"/>
</dbReference>
<organism evidence="6 7">
    <name type="scientific">Shewanella canadensis</name>
    <dbReference type="NCBI Taxonomy" id="271096"/>
    <lineage>
        <taxon>Bacteria</taxon>
        <taxon>Pseudomonadati</taxon>
        <taxon>Pseudomonadota</taxon>
        <taxon>Gammaproteobacteria</taxon>
        <taxon>Alteromonadales</taxon>
        <taxon>Shewanellaceae</taxon>
        <taxon>Shewanella</taxon>
    </lineage>
</organism>
<comment type="caution">
    <text evidence="6">The sequence shown here is derived from an EMBL/GenBank/DDBJ whole genome shotgun (WGS) entry which is preliminary data.</text>
</comment>
<comment type="domain">
    <text evidence="3">2 residues (Tyr-54 and Arg-57) present in a large hydrophobic pocket are probably involved in substrate specificity. They are important for desuccinylation activity, but dispensable for deacetylation activity.</text>
</comment>
<dbReference type="GO" id="GO:0017136">
    <property type="term" value="F:histone deacetylase activity, NAD-dependent"/>
    <property type="evidence" value="ECO:0007669"/>
    <property type="project" value="TreeGrafter"/>
</dbReference>
<dbReference type="OrthoDB" id="9800582at2"/>